<reference evidence="1" key="1">
    <citation type="submission" date="2018-02" db="EMBL/GenBank/DDBJ databases">
        <authorList>
            <person name="Cohen D.B."/>
            <person name="Kent A.D."/>
        </authorList>
    </citation>
    <scope>NUCLEOTIDE SEQUENCE</scope>
</reference>
<name>A0A2N9FR98_FAGSY</name>
<dbReference type="EMBL" id="OIVN01001068">
    <property type="protein sequence ID" value="SPC89451.1"/>
    <property type="molecule type" value="Genomic_DNA"/>
</dbReference>
<protein>
    <submittedName>
        <fullName evidence="1">Uncharacterized protein</fullName>
    </submittedName>
</protein>
<gene>
    <name evidence="1" type="ORF">FSB_LOCUS17333</name>
</gene>
<evidence type="ECO:0000313" key="1">
    <source>
        <dbReference type="EMBL" id="SPC89451.1"/>
    </source>
</evidence>
<proteinExistence type="predicted"/>
<dbReference type="AlphaFoldDB" id="A0A2N9FR98"/>
<sequence>MGCSPPFMGSFPPIVASSSPYVEFTGSHDDLRLFEDRGFLMWLVSSLWQMVWGFHPTRALPFERFRSESFMISPPCLSTQPSARLKIVSLVYPLAIC</sequence>
<accession>A0A2N9FR98</accession>
<organism evidence="1">
    <name type="scientific">Fagus sylvatica</name>
    <name type="common">Beechnut</name>
    <dbReference type="NCBI Taxonomy" id="28930"/>
    <lineage>
        <taxon>Eukaryota</taxon>
        <taxon>Viridiplantae</taxon>
        <taxon>Streptophyta</taxon>
        <taxon>Embryophyta</taxon>
        <taxon>Tracheophyta</taxon>
        <taxon>Spermatophyta</taxon>
        <taxon>Magnoliopsida</taxon>
        <taxon>eudicotyledons</taxon>
        <taxon>Gunneridae</taxon>
        <taxon>Pentapetalae</taxon>
        <taxon>rosids</taxon>
        <taxon>fabids</taxon>
        <taxon>Fagales</taxon>
        <taxon>Fagaceae</taxon>
        <taxon>Fagus</taxon>
    </lineage>
</organism>